<sequence>MTRILPPPSRIYLLRHAEAAQAQPGERDFDRALNDNGFAQAEIVAGKAADKGYRPDLVVASTALRCRQTTDAFKRAIGATTEVQYVDGLYDASQETYLDILSAQAGGDSIMLVGHNPIISQVLEALIGHEAMQKSLPGGFPTAGFAVLDAIQGPDGSTATWILSDFIRE</sequence>
<dbReference type="Gene3D" id="3.40.50.1240">
    <property type="entry name" value="Phosphoglycerate mutase-like"/>
    <property type="match status" value="1"/>
</dbReference>
<dbReference type="InterPro" id="IPR013078">
    <property type="entry name" value="His_Pase_superF_clade-1"/>
</dbReference>
<dbReference type="Proteomes" id="UP000318939">
    <property type="component" value="Chromosome"/>
</dbReference>
<dbReference type="SUPFAM" id="SSF53254">
    <property type="entry name" value="Phosphoglycerate mutase-like"/>
    <property type="match status" value="1"/>
</dbReference>
<dbReference type="SMART" id="SM00855">
    <property type="entry name" value="PGAM"/>
    <property type="match status" value="1"/>
</dbReference>
<proteinExistence type="predicted"/>
<accession>A0ABY8IKU6</accession>
<protein>
    <submittedName>
        <fullName evidence="1">Histidine phosphatase family protein</fullName>
    </submittedName>
</protein>
<keyword evidence="2" id="KW-1185">Reference proteome</keyword>
<dbReference type="CDD" id="cd07067">
    <property type="entry name" value="HP_PGM_like"/>
    <property type="match status" value="1"/>
</dbReference>
<dbReference type="PANTHER" id="PTHR47623:SF1">
    <property type="entry name" value="OS09G0287300 PROTEIN"/>
    <property type="match status" value="1"/>
</dbReference>
<dbReference type="PANTHER" id="PTHR47623">
    <property type="entry name" value="OS09G0287300 PROTEIN"/>
    <property type="match status" value="1"/>
</dbReference>
<organism evidence="1 2">
    <name type="scientific">Rhizobium rhododendri</name>
    <dbReference type="NCBI Taxonomy" id="2506430"/>
    <lineage>
        <taxon>Bacteria</taxon>
        <taxon>Pseudomonadati</taxon>
        <taxon>Pseudomonadota</taxon>
        <taxon>Alphaproteobacteria</taxon>
        <taxon>Hyphomicrobiales</taxon>
        <taxon>Rhizobiaceae</taxon>
        <taxon>Rhizobium/Agrobacterium group</taxon>
        <taxon>Rhizobium</taxon>
    </lineage>
</organism>
<evidence type="ECO:0000313" key="2">
    <source>
        <dbReference type="Proteomes" id="UP000318939"/>
    </source>
</evidence>
<evidence type="ECO:0000313" key="1">
    <source>
        <dbReference type="EMBL" id="WFS24327.1"/>
    </source>
</evidence>
<name>A0ABY8IKU6_9HYPH</name>
<reference evidence="1" key="2">
    <citation type="journal article" date="2023" name="MicrobiologyOpen">
        <title>Genomics of the tumorigenes clade of the family Rhizobiaceae and description of Rhizobium rhododendri sp. nov.</title>
        <authorList>
            <person name="Kuzmanovic N."/>
            <person name="diCenzo G.C."/>
            <person name="Bunk B."/>
            <person name="Sproeer C."/>
            <person name="Fruehling A."/>
            <person name="Neumann-Schaal M."/>
            <person name="Overmann J."/>
            <person name="Smalla K."/>
        </authorList>
    </citation>
    <scope>NUCLEOTIDE SEQUENCE</scope>
    <source>
        <strain evidence="1">Rho-6.2</strain>
    </source>
</reference>
<dbReference type="Pfam" id="PF00300">
    <property type="entry name" value="His_Phos_1"/>
    <property type="match status" value="1"/>
</dbReference>
<gene>
    <name evidence="1" type="ORF">PR018_07485</name>
</gene>
<dbReference type="InterPro" id="IPR029033">
    <property type="entry name" value="His_PPase_superfam"/>
</dbReference>
<dbReference type="EMBL" id="CP117267">
    <property type="protein sequence ID" value="WFS24327.1"/>
    <property type="molecule type" value="Genomic_DNA"/>
</dbReference>
<reference evidence="1" key="1">
    <citation type="journal article" date="2019" name="Phytopathology">
        <title>A Novel Group of Rhizobium tumorigenes-Like Agrobacteria Associated with Crown Gall Disease of Rhododendron and Blueberry.</title>
        <authorList>
            <person name="Kuzmanovic N."/>
            <person name="Behrens P."/>
            <person name="Idczak E."/>
            <person name="Wagner S."/>
            <person name="Gotz M."/>
            <person name="Sproer C."/>
            <person name="Bunk B."/>
            <person name="Overmann J."/>
            <person name="Smalla K."/>
        </authorList>
    </citation>
    <scope>NUCLEOTIDE SEQUENCE</scope>
    <source>
        <strain evidence="1">Rho-6.2</strain>
    </source>
</reference>
<dbReference type="RefSeq" id="WP_142822873.1">
    <property type="nucleotide sequence ID" value="NZ_CP117267.1"/>
</dbReference>